<dbReference type="Proteomes" id="UP001059745">
    <property type="component" value="Chromosome 1"/>
</dbReference>
<accession>A0AB38TQ84</accession>
<sequence length="186" mass="19940">MSQKTRHICPLKLSTFWDMNDPRENLKQAVEELIGPGKKFSSGRELAQRAHTRGFVDSAEAFSRSVNRVKNEDNDVQLSTITAIAKTAGISADQLLKPRKGQSGAKVGENSAATEVGPSMDALQWIEGAPPQLSILARSLIVEIVKADRTGLSVEGANALLAIIKPILENKPGASDPPPGLFDIDS</sequence>
<evidence type="ECO:0000313" key="1">
    <source>
        <dbReference type="EMBL" id="UWX68848.1"/>
    </source>
</evidence>
<evidence type="ECO:0000313" key="2">
    <source>
        <dbReference type="Proteomes" id="UP001059745"/>
    </source>
</evidence>
<dbReference type="RefSeq" id="WP_260531207.1">
    <property type="nucleotide sequence ID" value="NZ_CP104214.1"/>
</dbReference>
<reference evidence="1" key="1">
    <citation type="submission" date="2022-09" db="EMBL/GenBank/DDBJ databases">
        <title>Genomic of Burkholderia gladioli.</title>
        <authorList>
            <person name="Wu H."/>
        </authorList>
    </citation>
    <scope>NUCLEOTIDE SEQUENCE</scope>
    <source>
        <strain evidence="1">ZN-S4</strain>
    </source>
</reference>
<protein>
    <submittedName>
        <fullName evidence="1">Uncharacterized protein</fullName>
    </submittedName>
</protein>
<dbReference type="GO" id="GO:0003677">
    <property type="term" value="F:DNA binding"/>
    <property type="evidence" value="ECO:0007669"/>
    <property type="project" value="InterPro"/>
</dbReference>
<dbReference type="EMBL" id="CP104214">
    <property type="protein sequence ID" value="UWX68848.1"/>
    <property type="molecule type" value="Genomic_DNA"/>
</dbReference>
<dbReference type="InterPro" id="IPR010982">
    <property type="entry name" value="Lambda_DNA-bd_dom_sf"/>
</dbReference>
<organism evidence="1 2">
    <name type="scientific">Burkholderia gladioli</name>
    <name type="common">Pseudomonas marginata</name>
    <name type="synonym">Phytomonas marginata</name>
    <dbReference type="NCBI Taxonomy" id="28095"/>
    <lineage>
        <taxon>Bacteria</taxon>
        <taxon>Pseudomonadati</taxon>
        <taxon>Pseudomonadota</taxon>
        <taxon>Betaproteobacteria</taxon>
        <taxon>Burkholderiales</taxon>
        <taxon>Burkholderiaceae</taxon>
        <taxon>Burkholderia</taxon>
    </lineage>
</organism>
<dbReference type="Gene3D" id="1.10.260.40">
    <property type="entry name" value="lambda repressor-like DNA-binding domains"/>
    <property type="match status" value="1"/>
</dbReference>
<gene>
    <name evidence="1" type="ORF">NYZ96_11425</name>
</gene>
<name>A0AB38TQ84_BURGA</name>
<dbReference type="AlphaFoldDB" id="A0AB38TQ84"/>
<proteinExistence type="predicted"/>